<evidence type="ECO:0000256" key="3">
    <source>
        <dbReference type="ARBA" id="ARBA00022692"/>
    </source>
</evidence>
<dbReference type="Pfam" id="PF07690">
    <property type="entry name" value="MFS_1"/>
    <property type="match status" value="1"/>
</dbReference>
<dbReference type="RefSeq" id="WP_009717482.1">
    <property type="nucleotide sequence ID" value="NZ_GG657754.1"/>
</dbReference>
<dbReference type="InterPro" id="IPR050189">
    <property type="entry name" value="MFS_Efflux_Transporters"/>
</dbReference>
<keyword evidence="4 6" id="KW-1133">Transmembrane helix</keyword>
<feature type="transmembrane region" description="Helical" evidence="6">
    <location>
        <begin position="38"/>
        <end position="61"/>
    </location>
</feature>
<gene>
    <name evidence="8" type="ORF">SSOG_05393</name>
</gene>
<dbReference type="OrthoDB" id="9814237at2"/>
<dbReference type="EMBL" id="GG657754">
    <property type="protein sequence ID" value="EFL25679.1"/>
    <property type="molecule type" value="Genomic_DNA"/>
</dbReference>
<dbReference type="HOGENOM" id="CLU_001265_61_5_11"/>
<accession>D9WKE5</accession>
<dbReference type="CDD" id="cd17324">
    <property type="entry name" value="MFS_NepI_like"/>
    <property type="match status" value="1"/>
</dbReference>
<dbReference type="PANTHER" id="PTHR43124">
    <property type="entry name" value="PURINE EFFLUX PUMP PBUE"/>
    <property type="match status" value="1"/>
</dbReference>
<dbReference type="AlphaFoldDB" id="D9WKE5"/>
<feature type="transmembrane region" description="Helical" evidence="6">
    <location>
        <begin position="99"/>
        <end position="120"/>
    </location>
</feature>
<proteinExistence type="predicted"/>
<evidence type="ECO:0000256" key="4">
    <source>
        <dbReference type="ARBA" id="ARBA00022989"/>
    </source>
</evidence>
<comment type="subcellular location">
    <subcellularLocation>
        <location evidence="1">Cell membrane</location>
        <topology evidence="1">Multi-pass membrane protein</topology>
    </subcellularLocation>
</comment>
<dbReference type="PROSITE" id="PS50850">
    <property type="entry name" value="MFS"/>
    <property type="match status" value="1"/>
</dbReference>
<feature type="transmembrane region" description="Helical" evidence="6">
    <location>
        <begin position="68"/>
        <end position="87"/>
    </location>
</feature>
<protein>
    <submittedName>
        <fullName evidence="8">Major facilitator superfamily transporter</fullName>
    </submittedName>
</protein>
<evidence type="ECO:0000259" key="7">
    <source>
        <dbReference type="PROSITE" id="PS50850"/>
    </source>
</evidence>
<name>D9WKE5_9ACTN</name>
<feature type="transmembrane region" description="Helical" evidence="6">
    <location>
        <begin position="234"/>
        <end position="253"/>
    </location>
</feature>
<evidence type="ECO:0000256" key="5">
    <source>
        <dbReference type="ARBA" id="ARBA00023136"/>
    </source>
</evidence>
<evidence type="ECO:0000313" key="8">
    <source>
        <dbReference type="EMBL" id="EFL25679.1"/>
    </source>
</evidence>
<evidence type="ECO:0000256" key="1">
    <source>
        <dbReference type="ARBA" id="ARBA00004651"/>
    </source>
</evidence>
<feature type="transmembrane region" description="Helical" evidence="6">
    <location>
        <begin position="265"/>
        <end position="283"/>
    </location>
</feature>
<dbReference type="GO" id="GO:0022857">
    <property type="term" value="F:transmembrane transporter activity"/>
    <property type="evidence" value="ECO:0007669"/>
    <property type="project" value="InterPro"/>
</dbReference>
<dbReference type="PANTHER" id="PTHR43124:SF10">
    <property type="entry name" value="PURINE EFFLUX PUMP PBUE"/>
    <property type="match status" value="1"/>
</dbReference>
<feature type="transmembrane region" description="Helical" evidence="6">
    <location>
        <begin position="127"/>
        <end position="147"/>
    </location>
</feature>
<dbReference type="SUPFAM" id="SSF103473">
    <property type="entry name" value="MFS general substrate transporter"/>
    <property type="match status" value="1"/>
</dbReference>
<keyword evidence="9" id="KW-1185">Reference proteome</keyword>
<dbReference type="InterPro" id="IPR020846">
    <property type="entry name" value="MFS_dom"/>
</dbReference>
<keyword evidence="5 6" id="KW-0472">Membrane</keyword>
<organism evidence="8 9">
    <name type="scientific">Streptomyces himastatinicus ATCC 53653</name>
    <dbReference type="NCBI Taxonomy" id="457427"/>
    <lineage>
        <taxon>Bacteria</taxon>
        <taxon>Bacillati</taxon>
        <taxon>Actinomycetota</taxon>
        <taxon>Actinomycetes</taxon>
        <taxon>Kitasatosporales</taxon>
        <taxon>Streptomycetaceae</taxon>
        <taxon>Streptomyces</taxon>
        <taxon>Streptomyces violaceusniger group</taxon>
    </lineage>
</organism>
<evidence type="ECO:0000256" key="6">
    <source>
        <dbReference type="SAM" id="Phobius"/>
    </source>
</evidence>
<dbReference type="InterPro" id="IPR011701">
    <property type="entry name" value="MFS"/>
</dbReference>
<feature type="domain" description="Major facilitator superfamily (MFS) profile" evidence="7">
    <location>
        <begin position="3"/>
        <end position="381"/>
    </location>
</feature>
<dbReference type="InterPro" id="IPR036259">
    <property type="entry name" value="MFS_trans_sf"/>
</dbReference>
<dbReference type="STRING" id="457427.SSOG_05393"/>
<dbReference type="GO" id="GO:0005886">
    <property type="term" value="C:plasma membrane"/>
    <property type="evidence" value="ECO:0007669"/>
    <property type="project" value="UniProtKB-SubCell"/>
</dbReference>
<dbReference type="Proteomes" id="UP000003963">
    <property type="component" value="Unassembled WGS sequence"/>
</dbReference>
<reference evidence="8 9" key="1">
    <citation type="submission" date="2009-02" db="EMBL/GenBank/DDBJ databases">
        <title>Annotation of Streptomyces hygroscopicus strain ATCC 53653.</title>
        <authorList>
            <consortium name="The Broad Institute Genome Sequencing Platform"/>
            <consortium name="Broad Institute Microbial Sequencing Center"/>
            <person name="Fischbach M."/>
            <person name="Godfrey P."/>
            <person name="Ward D."/>
            <person name="Young S."/>
            <person name="Zeng Q."/>
            <person name="Koehrsen M."/>
            <person name="Alvarado L."/>
            <person name="Berlin A.M."/>
            <person name="Bochicchio J."/>
            <person name="Borenstein D."/>
            <person name="Chapman S.B."/>
            <person name="Chen Z."/>
            <person name="Engels R."/>
            <person name="Freedman E."/>
            <person name="Gellesch M."/>
            <person name="Goldberg J."/>
            <person name="Griggs A."/>
            <person name="Gujja S."/>
            <person name="Heilman E.R."/>
            <person name="Heiman D.I."/>
            <person name="Hepburn T.A."/>
            <person name="Howarth C."/>
            <person name="Jen D."/>
            <person name="Larson L."/>
            <person name="Lewis B."/>
            <person name="Mehta T."/>
            <person name="Park D."/>
            <person name="Pearson M."/>
            <person name="Richards J."/>
            <person name="Roberts A."/>
            <person name="Saif S."/>
            <person name="Shea T.D."/>
            <person name="Shenoy N."/>
            <person name="Sisk P."/>
            <person name="Stolte C."/>
            <person name="Sykes S.N."/>
            <person name="Thomson T."/>
            <person name="Walk T."/>
            <person name="White J."/>
            <person name="Yandava C."/>
            <person name="Straight P."/>
            <person name="Clardy J."/>
            <person name="Hung D."/>
            <person name="Kolter R."/>
            <person name="Mekalanos J."/>
            <person name="Walker S."/>
            <person name="Walsh C.T."/>
            <person name="Wieland-Brown L.C."/>
            <person name="Haas B."/>
            <person name="Nusbaum C."/>
            <person name="Birren B."/>
        </authorList>
    </citation>
    <scope>NUCLEOTIDE SEQUENCE [LARGE SCALE GENOMIC DNA]</scope>
    <source>
        <strain evidence="8 9">ATCC 53653</strain>
    </source>
</reference>
<sequence>MRKVWLLALGSFTLGLDAYVMAGLLPVVADDIGTTVSLAGQMVTVFTLAYAISAPLVAGLLHGARPRLVLLVALAVFTAGNALTALAPSLGALLGARVVAGAGAGVYSAMSTAAASALVSGERRGRALAVVMGGMSSGTVLGVPLGVLLAEHTGWRATMWLVTGLGAVSLTGLAALLPTVPTAPAVSVRARLAAVTDRAVAPVVQVSFLAAVASLGLYTYLAPVLASAGGEREVAPYLWAWGLGGVAGSLLIGRLVDRMAGAGRVAVLVGVIMAVITGAEAVLPVLAPVPLLAGAALVVWGAAGWALQVPQQHRLLALKEERGTVALALNNSALYLGSAVGSALGGAALSAGLSGDVLPWAAAGVAAAGLARHLMAVRGPVGPRGAHPLHVAGMSTLGLYEHS</sequence>
<feature type="transmembrane region" description="Helical" evidence="6">
    <location>
        <begin position="199"/>
        <end position="222"/>
    </location>
</feature>
<evidence type="ECO:0000256" key="2">
    <source>
        <dbReference type="ARBA" id="ARBA00022475"/>
    </source>
</evidence>
<evidence type="ECO:0000313" key="9">
    <source>
        <dbReference type="Proteomes" id="UP000003963"/>
    </source>
</evidence>
<feature type="transmembrane region" description="Helical" evidence="6">
    <location>
        <begin position="159"/>
        <end position="178"/>
    </location>
</feature>
<dbReference type="Gene3D" id="1.20.1250.20">
    <property type="entry name" value="MFS general substrate transporter like domains"/>
    <property type="match status" value="1"/>
</dbReference>
<keyword evidence="2" id="KW-1003">Cell membrane</keyword>
<keyword evidence="3 6" id="KW-0812">Transmembrane</keyword>
<feature type="transmembrane region" description="Helical" evidence="6">
    <location>
        <begin position="289"/>
        <end position="307"/>
    </location>
</feature>